<name>A0A3D9I5U4_9BACL</name>
<dbReference type="Proteomes" id="UP000256869">
    <property type="component" value="Unassembled WGS sequence"/>
</dbReference>
<accession>A0A3D9I5U4</accession>
<keyword evidence="1" id="KW-1133">Transmembrane helix</keyword>
<comment type="caution">
    <text evidence="2">The sequence shown here is derived from an EMBL/GenBank/DDBJ whole genome shotgun (WGS) entry which is preliminary data.</text>
</comment>
<dbReference type="Pfam" id="PF14141">
    <property type="entry name" value="YqzM"/>
    <property type="match status" value="1"/>
</dbReference>
<keyword evidence="1" id="KW-0812">Transmembrane</keyword>
<keyword evidence="3" id="KW-1185">Reference proteome</keyword>
<feature type="transmembrane region" description="Helical" evidence="1">
    <location>
        <begin position="23"/>
        <end position="47"/>
    </location>
</feature>
<protein>
    <submittedName>
        <fullName evidence="2">YqzM-like protein</fullName>
    </submittedName>
</protein>
<organism evidence="2 3">
    <name type="scientific">Cohnella lupini</name>
    <dbReference type="NCBI Taxonomy" id="1294267"/>
    <lineage>
        <taxon>Bacteria</taxon>
        <taxon>Bacillati</taxon>
        <taxon>Bacillota</taxon>
        <taxon>Bacilli</taxon>
        <taxon>Bacillales</taxon>
        <taxon>Paenibacillaceae</taxon>
        <taxon>Cohnella</taxon>
    </lineage>
</organism>
<dbReference type="EMBL" id="QRDY01000011">
    <property type="protein sequence ID" value="RED57144.1"/>
    <property type="molecule type" value="Genomic_DNA"/>
</dbReference>
<dbReference type="AlphaFoldDB" id="A0A3D9I5U4"/>
<gene>
    <name evidence="2" type="ORF">DFP95_11158</name>
</gene>
<proteinExistence type="predicted"/>
<dbReference type="OrthoDB" id="2663483at2"/>
<evidence type="ECO:0000256" key="1">
    <source>
        <dbReference type="SAM" id="Phobius"/>
    </source>
</evidence>
<reference evidence="2 3" key="1">
    <citation type="submission" date="2018-07" db="EMBL/GenBank/DDBJ databases">
        <title>Genomic Encyclopedia of Type Strains, Phase III (KMG-III): the genomes of soil and plant-associated and newly described type strains.</title>
        <authorList>
            <person name="Whitman W."/>
        </authorList>
    </citation>
    <scope>NUCLEOTIDE SEQUENCE [LARGE SCALE GENOMIC DNA]</scope>
    <source>
        <strain evidence="2 3">CECT 8236</strain>
    </source>
</reference>
<keyword evidence="1" id="KW-0472">Membrane</keyword>
<evidence type="ECO:0000313" key="3">
    <source>
        <dbReference type="Proteomes" id="UP000256869"/>
    </source>
</evidence>
<evidence type="ECO:0000313" key="2">
    <source>
        <dbReference type="EMBL" id="RED57144.1"/>
    </source>
</evidence>
<dbReference type="RefSeq" id="WP_115994045.1">
    <property type="nucleotide sequence ID" value="NZ_QRDY01000011.1"/>
</dbReference>
<dbReference type="InterPro" id="IPR025416">
    <property type="entry name" value="YqzM"/>
</dbReference>
<sequence>MENVRDPRQHINEEPRDDFMDTAIGFGAMFGFMLVVFAAAVIVKFVIS</sequence>